<feature type="region of interest" description="Disordered" evidence="1">
    <location>
        <begin position="91"/>
        <end position="137"/>
    </location>
</feature>
<organism evidence="2 3">
    <name type="scientific">Agrocybe pediades</name>
    <dbReference type="NCBI Taxonomy" id="84607"/>
    <lineage>
        <taxon>Eukaryota</taxon>
        <taxon>Fungi</taxon>
        <taxon>Dikarya</taxon>
        <taxon>Basidiomycota</taxon>
        <taxon>Agaricomycotina</taxon>
        <taxon>Agaricomycetes</taxon>
        <taxon>Agaricomycetidae</taxon>
        <taxon>Agaricales</taxon>
        <taxon>Agaricineae</taxon>
        <taxon>Strophariaceae</taxon>
        <taxon>Agrocybe</taxon>
    </lineage>
</organism>
<evidence type="ECO:0000256" key="1">
    <source>
        <dbReference type="SAM" id="MobiDB-lite"/>
    </source>
</evidence>
<dbReference type="AlphaFoldDB" id="A0A8H4VHY6"/>
<sequence>MSLVPVVKSLNRLNGMKTARLRVRFGDLDRQHRPARGGQAPSSGLDVLPLLLLATPSEPSFEYPLQPASWLLPSRTMMTMSAYRQAAATRELPLSSSPDTELSPSSSTFSFVSSTFSSPLLSQTPPAGSAFELKYPP</sequence>
<feature type="compositionally biased region" description="Low complexity" evidence="1">
    <location>
        <begin position="91"/>
        <end position="125"/>
    </location>
</feature>
<comment type="caution">
    <text evidence="2">The sequence shown here is derived from an EMBL/GenBank/DDBJ whole genome shotgun (WGS) entry which is preliminary data.</text>
</comment>
<protein>
    <submittedName>
        <fullName evidence="2">Uncharacterized protein</fullName>
    </submittedName>
</protein>
<dbReference type="EMBL" id="JAACJL010000059">
    <property type="protein sequence ID" value="KAF4609898.1"/>
    <property type="molecule type" value="Genomic_DNA"/>
</dbReference>
<evidence type="ECO:0000313" key="2">
    <source>
        <dbReference type="EMBL" id="KAF4609898.1"/>
    </source>
</evidence>
<reference evidence="2 3" key="1">
    <citation type="submission" date="2019-12" db="EMBL/GenBank/DDBJ databases">
        <authorList>
            <person name="Floudas D."/>
            <person name="Bentzer J."/>
            <person name="Ahren D."/>
            <person name="Johansson T."/>
            <person name="Persson P."/>
            <person name="Tunlid A."/>
        </authorList>
    </citation>
    <scope>NUCLEOTIDE SEQUENCE [LARGE SCALE GENOMIC DNA]</scope>
    <source>
        <strain evidence="2 3">CBS 102.39</strain>
    </source>
</reference>
<accession>A0A8H4VHY6</accession>
<dbReference type="Proteomes" id="UP000521872">
    <property type="component" value="Unassembled WGS sequence"/>
</dbReference>
<evidence type="ECO:0000313" key="3">
    <source>
        <dbReference type="Proteomes" id="UP000521872"/>
    </source>
</evidence>
<name>A0A8H4VHY6_9AGAR</name>
<keyword evidence="3" id="KW-1185">Reference proteome</keyword>
<gene>
    <name evidence="2" type="ORF">D9613_010228</name>
</gene>
<proteinExistence type="predicted"/>